<keyword evidence="8" id="KW-0862">Zinc</keyword>
<evidence type="ECO:0000256" key="8">
    <source>
        <dbReference type="ARBA" id="ARBA00022833"/>
    </source>
</evidence>
<keyword evidence="5" id="KW-0808">Transferase</keyword>
<dbReference type="InterPro" id="IPR003730">
    <property type="entry name" value="Cu_polyphenol_OxRdtase"/>
</dbReference>
<dbReference type="InterPro" id="IPR038371">
    <property type="entry name" value="Cu_polyphenol_OxRdtase_sf"/>
</dbReference>
<comment type="catalytic activity">
    <reaction evidence="11">
        <text>S-methyl-5'-thioadenosine + phosphate = 5-(methylsulfanyl)-alpha-D-ribose 1-phosphate + adenine</text>
        <dbReference type="Rhea" id="RHEA:11852"/>
        <dbReference type="ChEBI" id="CHEBI:16708"/>
        <dbReference type="ChEBI" id="CHEBI:17509"/>
        <dbReference type="ChEBI" id="CHEBI:43474"/>
        <dbReference type="ChEBI" id="CHEBI:58533"/>
        <dbReference type="EC" id="2.4.2.28"/>
    </reaction>
    <physiologicalReaction direction="left-to-right" evidence="11">
        <dbReference type="Rhea" id="RHEA:11853"/>
    </physiologicalReaction>
</comment>
<dbReference type="KEGG" id="vil:CFK37_16120"/>
<evidence type="ECO:0000256" key="4">
    <source>
        <dbReference type="ARBA" id="ARBA00007353"/>
    </source>
</evidence>
<keyword evidence="7" id="KW-0378">Hydrolase</keyword>
<evidence type="ECO:0000313" key="14">
    <source>
        <dbReference type="Proteomes" id="UP000198312"/>
    </source>
</evidence>
<dbReference type="Proteomes" id="UP000198312">
    <property type="component" value="Chromosome"/>
</dbReference>
<keyword evidence="14" id="KW-1185">Reference proteome</keyword>
<comment type="function">
    <text evidence="3">Purine nucleoside enzyme that catalyzes the phosphorolysis of adenosine and inosine nucleosides, yielding D-ribose 1-phosphate and the respective free bases, adenine and hypoxanthine. Also catalyzes the phosphorolysis of S-methyl-5'-thioadenosine into adenine and S-methyl-5-thio-alpha-D-ribose 1-phosphate. Also has adenosine deaminase activity.</text>
</comment>
<dbReference type="CDD" id="cd16833">
    <property type="entry name" value="YfiH"/>
    <property type="match status" value="1"/>
</dbReference>
<evidence type="ECO:0000256" key="9">
    <source>
        <dbReference type="ARBA" id="ARBA00047989"/>
    </source>
</evidence>
<dbReference type="GO" id="GO:0016787">
    <property type="term" value="F:hydrolase activity"/>
    <property type="evidence" value="ECO:0007669"/>
    <property type="project" value="UniProtKB-KW"/>
</dbReference>
<name>A0A220U5J4_9BACI</name>
<proteinExistence type="inferred from homology"/>
<dbReference type="EMBL" id="CP022315">
    <property type="protein sequence ID" value="ASK63574.1"/>
    <property type="molecule type" value="Genomic_DNA"/>
</dbReference>
<dbReference type="GO" id="GO:0017061">
    <property type="term" value="F:S-methyl-5-thioadenosine phosphorylase activity"/>
    <property type="evidence" value="ECO:0007669"/>
    <property type="project" value="UniProtKB-EC"/>
</dbReference>
<dbReference type="OrthoDB" id="4279at2"/>
<organism evidence="13 14">
    <name type="scientific">Virgibacillus phasianinus</name>
    <dbReference type="NCBI Taxonomy" id="2017483"/>
    <lineage>
        <taxon>Bacteria</taxon>
        <taxon>Bacillati</taxon>
        <taxon>Bacillota</taxon>
        <taxon>Bacilli</taxon>
        <taxon>Bacillales</taxon>
        <taxon>Bacillaceae</taxon>
        <taxon>Virgibacillus</taxon>
    </lineage>
</organism>
<reference evidence="13 14" key="1">
    <citation type="submission" date="2017-07" db="EMBL/GenBank/DDBJ databases">
        <title>Virgibacillus sp. LM2416.</title>
        <authorList>
            <person name="Tak E.J."/>
            <person name="Bae J.-W."/>
        </authorList>
    </citation>
    <scope>NUCLEOTIDE SEQUENCE [LARGE SCALE GENOMIC DNA]</scope>
    <source>
        <strain evidence="13 14">LM2416</strain>
    </source>
</reference>
<comment type="catalytic activity">
    <reaction evidence="1">
        <text>inosine + phosphate = alpha-D-ribose 1-phosphate + hypoxanthine</text>
        <dbReference type="Rhea" id="RHEA:27646"/>
        <dbReference type="ChEBI" id="CHEBI:17368"/>
        <dbReference type="ChEBI" id="CHEBI:17596"/>
        <dbReference type="ChEBI" id="CHEBI:43474"/>
        <dbReference type="ChEBI" id="CHEBI:57720"/>
        <dbReference type="EC" id="2.4.2.1"/>
    </reaction>
    <physiologicalReaction direction="left-to-right" evidence="1">
        <dbReference type="Rhea" id="RHEA:27647"/>
    </physiologicalReaction>
</comment>
<sequence length="273" mass="30926">MEVSTLDVFNHANSSYLTLNSWKDLHPELQVGFTTRLGGISRPPFESFNMGLHVPDRKQDVIKNRAQLADRIGLPMDSWVSGEQVHGTNIAVIDQKLKGRGAFTYDDSLSGIDGLITNQKDILCTAFFADCVPLFFFDKETEYIGIAHAGWKGTVNSIGVEMIKKFELLGADPETIRVAIGPCISKNAYEVDWQVIKNLDEEQIKQAAERRNNDHYLLDLKKLNMEILLQSGVIRHNIDVTNYCTFREEELFFSHRRDHGKTGRMLGFIGFQS</sequence>
<dbReference type="InterPro" id="IPR011324">
    <property type="entry name" value="Cytotoxic_necrot_fac-like_cat"/>
</dbReference>
<comment type="cofactor">
    <cofactor evidence="2">
        <name>Zn(2+)</name>
        <dbReference type="ChEBI" id="CHEBI:29105"/>
    </cofactor>
</comment>
<dbReference type="SUPFAM" id="SSF64438">
    <property type="entry name" value="CNF1/YfiH-like putative cysteine hydrolases"/>
    <property type="match status" value="1"/>
</dbReference>
<evidence type="ECO:0000256" key="12">
    <source>
        <dbReference type="RuleBase" id="RU361274"/>
    </source>
</evidence>
<dbReference type="PANTHER" id="PTHR30616">
    <property type="entry name" value="UNCHARACTERIZED PROTEIN YFIH"/>
    <property type="match status" value="1"/>
</dbReference>
<protein>
    <recommendedName>
        <fullName evidence="12">Purine nucleoside phosphorylase</fullName>
    </recommendedName>
</protein>
<accession>A0A220U5J4</accession>
<evidence type="ECO:0000313" key="13">
    <source>
        <dbReference type="EMBL" id="ASK63574.1"/>
    </source>
</evidence>
<dbReference type="PANTHER" id="PTHR30616:SF2">
    <property type="entry name" value="PURINE NUCLEOSIDE PHOSPHORYLASE LACC1"/>
    <property type="match status" value="1"/>
</dbReference>
<evidence type="ECO:0000256" key="10">
    <source>
        <dbReference type="ARBA" id="ARBA00048968"/>
    </source>
</evidence>
<evidence type="ECO:0000256" key="2">
    <source>
        <dbReference type="ARBA" id="ARBA00001947"/>
    </source>
</evidence>
<dbReference type="Pfam" id="PF02578">
    <property type="entry name" value="Cu-oxidase_4"/>
    <property type="match status" value="1"/>
</dbReference>
<dbReference type="GO" id="GO:0005507">
    <property type="term" value="F:copper ion binding"/>
    <property type="evidence" value="ECO:0007669"/>
    <property type="project" value="TreeGrafter"/>
</dbReference>
<comment type="similarity">
    <text evidence="4 12">Belongs to the purine nucleoside phosphorylase YfiH/LACC1 family.</text>
</comment>
<evidence type="ECO:0000256" key="6">
    <source>
        <dbReference type="ARBA" id="ARBA00022723"/>
    </source>
</evidence>
<evidence type="ECO:0000256" key="11">
    <source>
        <dbReference type="ARBA" id="ARBA00049893"/>
    </source>
</evidence>
<comment type="catalytic activity">
    <reaction evidence="10">
        <text>adenosine + phosphate = alpha-D-ribose 1-phosphate + adenine</text>
        <dbReference type="Rhea" id="RHEA:27642"/>
        <dbReference type="ChEBI" id="CHEBI:16335"/>
        <dbReference type="ChEBI" id="CHEBI:16708"/>
        <dbReference type="ChEBI" id="CHEBI:43474"/>
        <dbReference type="ChEBI" id="CHEBI:57720"/>
        <dbReference type="EC" id="2.4.2.1"/>
    </reaction>
    <physiologicalReaction direction="left-to-right" evidence="10">
        <dbReference type="Rhea" id="RHEA:27643"/>
    </physiologicalReaction>
</comment>
<gene>
    <name evidence="13" type="ORF">CFK37_16120</name>
</gene>
<evidence type="ECO:0000256" key="3">
    <source>
        <dbReference type="ARBA" id="ARBA00003215"/>
    </source>
</evidence>
<comment type="catalytic activity">
    <reaction evidence="9">
        <text>adenosine + H2O + H(+) = inosine + NH4(+)</text>
        <dbReference type="Rhea" id="RHEA:24408"/>
        <dbReference type="ChEBI" id="CHEBI:15377"/>
        <dbReference type="ChEBI" id="CHEBI:15378"/>
        <dbReference type="ChEBI" id="CHEBI:16335"/>
        <dbReference type="ChEBI" id="CHEBI:17596"/>
        <dbReference type="ChEBI" id="CHEBI:28938"/>
        <dbReference type="EC" id="3.5.4.4"/>
    </reaction>
    <physiologicalReaction direction="left-to-right" evidence="9">
        <dbReference type="Rhea" id="RHEA:24409"/>
    </physiologicalReaction>
</comment>
<keyword evidence="6" id="KW-0479">Metal-binding</keyword>
<dbReference type="Gene3D" id="3.60.140.10">
    <property type="entry name" value="CNF1/YfiH-like putative cysteine hydrolases"/>
    <property type="match status" value="1"/>
</dbReference>
<evidence type="ECO:0000256" key="5">
    <source>
        <dbReference type="ARBA" id="ARBA00022679"/>
    </source>
</evidence>
<evidence type="ECO:0000256" key="1">
    <source>
        <dbReference type="ARBA" id="ARBA00000553"/>
    </source>
</evidence>
<dbReference type="AlphaFoldDB" id="A0A220U5J4"/>
<dbReference type="NCBIfam" id="TIGR00726">
    <property type="entry name" value="peptidoglycan editing factor PgeF"/>
    <property type="match status" value="1"/>
</dbReference>
<evidence type="ECO:0000256" key="7">
    <source>
        <dbReference type="ARBA" id="ARBA00022801"/>
    </source>
</evidence>